<dbReference type="Proteomes" id="UP000499080">
    <property type="component" value="Unassembled WGS sequence"/>
</dbReference>
<evidence type="ECO:0000313" key="3">
    <source>
        <dbReference type="Proteomes" id="UP000499080"/>
    </source>
</evidence>
<accession>A0A4Y2RTC6</accession>
<name>A0A4Y2RTC6_ARAVE</name>
<keyword evidence="3" id="KW-1185">Reference proteome</keyword>
<dbReference type="EMBL" id="BGPR01018360">
    <property type="protein sequence ID" value="GBN78963.1"/>
    <property type="molecule type" value="Genomic_DNA"/>
</dbReference>
<gene>
    <name evidence="2" type="ORF">AVEN_143443_1</name>
</gene>
<proteinExistence type="predicted"/>
<evidence type="ECO:0000256" key="1">
    <source>
        <dbReference type="SAM" id="Phobius"/>
    </source>
</evidence>
<comment type="caution">
    <text evidence="2">The sequence shown here is derived from an EMBL/GenBank/DDBJ whole genome shotgun (WGS) entry which is preliminary data.</text>
</comment>
<reference evidence="2 3" key="1">
    <citation type="journal article" date="2019" name="Sci. Rep.">
        <title>Orb-weaving spider Araneus ventricosus genome elucidates the spidroin gene catalogue.</title>
        <authorList>
            <person name="Kono N."/>
            <person name="Nakamura H."/>
            <person name="Ohtoshi R."/>
            <person name="Moran D.A.P."/>
            <person name="Shinohara A."/>
            <person name="Yoshida Y."/>
            <person name="Fujiwara M."/>
            <person name="Mori M."/>
            <person name="Tomita M."/>
            <person name="Arakawa K."/>
        </authorList>
    </citation>
    <scope>NUCLEOTIDE SEQUENCE [LARGE SCALE GENOMIC DNA]</scope>
</reference>
<dbReference type="AlphaFoldDB" id="A0A4Y2RTC6"/>
<keyword evidence="1" id="KW-0472">Membrane</keyword>
<feature type="transmembrane region" description="Helical" evidence="1">
    <location>
        <begin position="39"/>
        <end position="60"/>
    </location>
</feature>
<sequence>MARMKIADGVMRGNSACLLLLNPPQGTSSLGVTPGIDPRVPLVSALLSEFCLFGVVLFFLPSRVTRLYEAGTYSVCFSIAHGQQITTTRVGRAWRPI</sequence>
<keyword evidence="1" id="KW-1133">Transmembrane helix</keyword>
<organism evidence="2 3">
    <name type="scientific">Araneus ventricosus</name>
    <name type="common">Orbweaver spider</name>
    <name type="synonym">Epeira ventricosa</name>
    <dbReference type="NCBI Taxonomy" id="182803"/>
    <lineage>
        <taxon>Eukaryota</taxon>
        <taxon>Metazoa</taxon>
        <taxon>Ecdysozoa</taxon>
        <taxon>Arthropoda</taxon>
        <taxon>Chelicerata</taxon>
        <taxon>Arachnida</taxon>
        <taxon>Araneae</taxon>
        <taxon>Araneomorphae</taxon>
        <taxon>Entelegynae</taxon>
        <taxon>Araneoidea</taxon>
        <taxon>Araneidae</taxon>
        <taxon>Araneus</taxon>
    </lineage>
</organism>
<evidence type="ECO:0000313" key="2">
    <source>
        <dbReference type="EMBL" id="GBN78963.1"/>
    </source>
</evidence>
<keyword evidence="1" id="KW-0812">Transmembrane</keyword>
<protein>
    <submittedName>
        <fullName evidence="2">Uncharacterized protein</fullName>
    </submittedName>
</protein>